<dbReference type="InterPro" id="IPR021728">
    <property type="entry name" value="DUF3300"/>
</dbReference>
<name>A0AAU7Z4R6_9BACT</name>
<dbReference type="AlphaFoldDB" id="A0AAU7Z4R6"/>
<evidence type="ECO:0000256" key="1">
    <source>
        <dbReference type="SAM" id="MobiDB-lite"/>
    </source>
</evidence>
<protein>
    <submittedName>
        <fullName evidence="2">DUF3300 domain-containing protein</fullName>
    </submittedName>
</protein>
<feature type="region of interest" description="Disordered" evidence="1">
    <location>
        <begin position="57"/>
        <end position="109"/>
    </location>
</feature>
<organism evidence="2">
    <name type="scientific">Tunturiibacter gelidiferens</name>
    <dbReference type="NCBI Taxonomy" id="3069689"/>
    <lineage>
        <taxon>Bacteria</taxon>
        <taxon>Pseudomonadati</taxon>
        <taxon>Acidobacteriota</taxon>
        <taxon>Terriglobia</taxon>
        <taxon>Terriglobales</taxon>
        <taxon>Acidobacteriaceae</taxon>
        <taxon>Tunturiibacter</taxon>
    </lineage>
</organism>
<reference evidence="2" key="1">
    <citation type="submission" date="2023-08" db="EMBL/GenBank/DDBJ databases">
        <authorList>
            <person name="Messyasz A."/>
            <person name="Mannisto M.K."/>
            <person name="Kerkhof L.J."/>
            <person name="Haggblom M."/>
        </authorList>
    </citation>
    <scope>NUCLEOTIDE SEQUENCE</scope>
    <source>
        <strain evidence="2">M8UP39</strain>
    </source>
</reference>
<proteinExistence type="predicted"/>
<feature type="compositionally biased region" description="Polar residues" evidence="1">
    <location>
        <begin position="79"/>
        <end position="90"/>
    </location>
</feature>
<dbReference type="KEGG" id="tgi:RBB81_08495"/>
<feature type="compositionally biased region" description="Basic and acidic residues" evidence="1">
    <location>
        <begin position="68"/>
        <end position="78"/>
    </location>
</feature>
<dbReference type="PANTHER" id="PTHR40269:SF1">
    <property type="entry name" value="OUTER MEMBRANE PROTEIN"/>
    <property type="match status" value="1"/>
</dbReference>
<accession>A0AAU7Z4R6</accession>
<gene>
    <name evidence="2" type="ORF">RBB81_08495</name>
</gene>
<dbReference type="EMBL" id="CP132938">
    <property type="protein sequence ID" value="XCB23950.1"/>
    <property type="molecule type" value="Genomic_DNA"/>
</dbReference>
<dbReference type="RefSeq" id="WP_353073386.1">
    <property type="nucleotide sequence ID" value="NZ_CP132938.1"/>
</dbReference>
<reference evidence="2" key="2">
    <citation type="journal article" date="2024" name="Environ. Microbiol.">
        <title>Genome analysis and description of Tunturibacter gen. nov. expands the diversity of Terriglobia in tundra soils.</title>
        <authorList>
            <person name="Messyasz A."/>
            <person name="Mannisto M.K."/>
            <person name="Kerkhof L.J."/>
            <person name="Haggblom M.M."/>
        </authorList>
    </citation>
    <scope>NUCLEOTIDE SEQUENCE</scope>
    <source>
        <strain evidence="2">M8UP39</strain>
    </source>
</reference>
<sequence length="147" mass="15929">MTAVEKEDWDPSVQAMAPLPDAVKQLAENIKWTTDLGNAFLAQQNDVMDAVQRMRMKAKNAGNLKSTEQQKVETKDRGGSSQQQPSTMNRGSGGPDRIGNRSVPSGGGSRATCANVICHAETGCRRSHPGGCELRRARSYGDVRIGW</sequence>
<dbReference type="Pfam" id="PF11737">
    <property type="entry name" value="DUF3300"/>
    <property type="match status" value="1"/>
</dbReference>
<dbReference type="PANTHER" id="PTHR40269">
    <property type="entry name" value="OUTER MEMBRANE PROTEIN-RELATED"/>
    <property type="match status" value="1"/>
</dbReference>
<evidence type="ECO:0000313" key="2">
    <source>
        <dbReference type="EMBL" id="XCB23950.1"/>
    </source>
</evidence>